<evidence type="ECO:0000259" key="11">
    <source>
        <dbReference type="PROSITE" id="PS51198"/>
    </source>
</evidence>
<reference evidence="13" key="1">
    <citation type="journal article" date="2019" name="Int. J. Syst. Evol. Microbiol.">
        <title>The Global Catalogue of Microorganisms (GCM) 10K type strain sequencing project: providing services to taxonomists for standard genome sequencing and annotation.</title>
        <authorList>
            <consortium name="The Broad Institute Genomics Platform"/>
            <consortium name="The Broad Institute Genome Sequencing Center for Infectious Disease"/>
            <person name="Wu L."/>
            <person name="Ma J."/>
        </authorList>
    </citation>
    <scope>NUCLEOTIDE SEQUENCE [LARGE SCALE GENOMIC DNA]</scope>
    <source>
        <strain evidence="13">CCM 2050</strain>
    </source>
</reference>
<accession>A0ABW1W316</accession>
<gene>
    <name evidence="12" type="ORF">ACFP58_01555</name>
</gene>
<dbReference type="InterPro" id="IPR027417">
    <property type="entry name" value="P-loop_NTPase"/>
</dbReference>
<comment type="similarity">
    <text evidence="1">Belongs to the helicase family. UvrD subfamily.</text>
</comment>
<keyword evidence="6" id="KW-0413">Isomerase</keyword>
<dbReference type="SUPFAM" id="SSF52540">
    <property type="entry name" value="P-loop containing nucleoside triphosphate hydrolases"/>
    <property type="match status" value="1"/>
</dbReference>
<keyword evidence="5 10" id="KW-0067">ATP-binding</keyword>
<keyword evidence="13" id="KW-1185">Reference proteome</keyword>
<comment type="catalytic activity">
    <reaction evidence="7">
        <text>Couples ATP hydrolysis with the unwinding of duplex DNA by translocating in the 3'-5' direction.</text>
        <dbReference type="EC" id="5.6.2.4"/>
    </reaction>
</comment>
<dbReference type="InterPro" id="IPR000212">
    <property type="entry name" value="DNA_helicase_UvrD/REP"/>
</dbReference>
<feature type="domain" description="UvrD-like helicase ATP-binding" evidence="11">
    <location>
        <begin position="6"/>
        <end position="313"/>
    </location>
</feature>
<comment type="caution">
    <text evidence="12">The sequence shown here is derived from an EMBL/GenBank/DDBJ whole genome shotgun (WGS) entry which is preliminary data.</text>
</comment>
<organism evidence="12 13">
    <name type="scientific">Psychrobacter glacincola</name>
    <dbReference type="NCBI Taxonomy" id="56810"/>
    <lineage>
        <taxon>Bacteria</taxon>
        <taxon>Pseudomonadati</taxon>
        <taxon>Pseudomonadota</taxon>
        <taxon>Gammaproteobacteria</taxon>
        <taxon>Moraxellales</taxon>
        <taxon>Moraxellaceae</taxon>
        <taxon>Psychrobacter</taxon>
    </lineage>
</organism>
<keyword evidence="3 10" id="KW-0378">Hydrolase</keyword>
<evidence type="ECO:0000256" key="3">
    <source>
        <dbReference type="ARBA" id="ARBA00022801"/>
    </source>
</evidence>
<dbReference type="InterPro" id="IPR013986">
    <property type="entry name" value="DExx_box_DNA_helicase_dom_sf"/>
</dbReference>
<evidence type="ECO:0000256" key="4">
    <source>
        <dbReference type="ARBA" id="ARBA00022806"/>
    </source>
</evidence>
<dbReference type="Gene3D" id="1.10.10.160">
    <property type="match status" value="1"/>
</dbReference>
<keyword evidence="4 10" id="KW-0347">Helicase</keyword>
<dbReference type="Pfam" id="PF00580">
    <property type="entry name" value="UvrD-helicase"/>
    <property type="match status" value="1"/>
</dbReference>
<evidence type="ECO:0000313" key="12">
    <source>
        <dbReference type="EMBL" id="MFC6380164.1"/>
    </source>
</evidence>
<dbReference type="Pfam" id="PF13361">
    <property type="entry name" value="UvrD_C"/>
    <property type="match status" value="1"/>
</dbReference>
<evidence type="ECO:0000256" key="10">
    <source>
        <dbReference type="PROSITE-ProRule" id="PRU00560"/>
    </source>
</evidence>
<sequence length="601" mass="68970">MDMSLETVGIDSGDKLDDIEHHFRVLAGPGAGKTYWLVNHIKEVLHNSKRLDKSRKVACITYTNTAVEIIRDRLGSSSNQVEVSTIHSFLYRHIIKPYLHFIADDYGFNISRLDGHDDILISRSMTRDWLNQHTNQSSLKNPYSLKQLRDFPENLLRVTSWLSSIRYNLDVNNELVTTADRTKSLINGRPLSKVCLELLEIDLEAFKRLHWNKGLLHHDDVLFFSFQIIKNHPFVLDVLRTKFPYFLIDEFQDSSPIQVELLRLIGEKETIVGIIGDKAQSIFSFQGADPSQFESFELEGIKDYWINTNRRSTQEVINLLNHIRCDFKQQGQDGFNGSKPIIYIGDRLEVLHKINNELSGKCLITLSWQNITANALKKDVEGVDLNYKLFDDLKKIDSSNNSSRPRLIIPCIKAVELCREKKIKEALNELKRYFGRSNKGKRDALDLLFLLNSRYDEYCNKPLMTLYNILQTDSGIDGLSNFRAGNPKTFYDNTNYKGLALCVNIIEDTSNNITIHKSKGAEFDNVLLTLNSEKELDFITVPNLDESEEHRLKYVAISRAIQNLFITVPELSKKKAELIENLGLVDIIRLDDSLTHSTALN</sequence>
<dbReference type="PROSITE" id="PS51198">
    <property type="entry name" value="UVRD_HELICASE_ATP_BIND"/>
    <property type="match status" value="1"/>
</dbReference>
<dbReference type="Gene3D" id="3.40.50.300">
    <property type="entry name" value="P-loop containing nucleotide triphosphate hydrolases"/>
    <property type="match status" value="2"/>
</dbReference>
<dbReference type="EC" id="5.6.2.4" evidence="8"/>
<dbReference type="InterPro" id="IPR014016">
    <property type="entry name" value="UvrD-like_ATP-bd"/>
</dbReference>
<evidence type="ECO:0000256" key="1">
    <source>
        <dbReference type="ARBA" id="ARBA00009922"/>
    </source>
</evidence>
<evidence type="ECO:0000256" key="5">
    <source>
        <dbReference type="ARBA" id="ARBA00022840"/>
    </source>
</evidence>
<evidence type="ECO:0000256" key="2">
    <source>
        <dbReference type="ARBA" id="ARBA00022741"/>
    </source>
</evidence>
<dbReference type="PANTHER" id="PTHR11070:SF3">
    <property type="entry name" value="DNA 3'-5' HELICASE"/>
    <property type="match status" value="1"/>
</dbReference>
<dbReference type="InterPro" id="IPR014017">
    <property type="entry name" value="DNA_helicase_UvrD-like_C"/>
</dbReference>
<name>A0ABW1W316_9GAMM</name>
<evidence type="ECO:0000256" key="7">
    <source>
        <dbReference type="ARBA" id="ARBA00034617"/>
    </source>
</evidence>
<evidence type="ECO:0000313" key="13">
    <source>
        <dbReference type="Proteomes" id="UP001596264"/>
    </source>
</evidence>
<evidence type="ECO:0000256" key="9">
    <source>
        <dbReference type="ARBA" id="ARBA00048988"/>
    </source>
</evidence>
<evidence type="ECO:0000256" key="8">
    <source>
        <dbReference type="ARBA" id="ARBA00034808"/>
    </source>
</evidence>
<feature type="binding site" evidence="10">
    <location>
        <begin position="27"/>
        <end position="34"/>
    </location>
    <ligand>
        <name>ATP</name>
        <dbReference type="ChEBI" id="CHEBI:30616"/>
    </ligand>
</feature>
<comment type="catalytic activity">
    <reaction evidence="9">
        <text>ATP + H2O = ADP + phosphate + H(+)</text>
        <dbReference type="Rhea" id="RHEA:13065"/>
        <dbReference type="ChEBI" id="CHEBI:15377"/>
        <dbReference type="ChEBI" id="CHEBI:15378"/>
        <dbReference type="ChEBI" id="CHEBI:30616"/>
        <dbReference type="ChEBI" id="CHEBI:43474"/>
        <dbReference type="ChEBI" id="CHEBI:456216"/>
        <dbReference type="EC" id="5.6.2.4"/>
    </reaction>
</comment>
<protein>
    <recommendedName>
        <fullName evidence="8">DNA 3'-5' helicase</fullName>
        <ecNumber evidence="8">5.6.2.4</ecNumber>
    </recommendedName>
</protein>
<evidence type="ECO:0000256" key="6">
    <source>
        <dbReference type="ARBA" id="ARBA00023235"/>
    </source>
</evidence>
<keyword evidence="2 10" id="KW-0547">Nucleotide-binding</keyword>
<dbReference type="Proteomes" id="UP001596264">
    <property type="component" value="Unassembled WGS sequence"/>
</dbReference>
<dbReference type="RefSeq" id="WP_201561611.1">
    <property type="nucleotide sequence ID" value="NZ_CAJGZK010000003.1"/>
</dbReference>
<dbReference type="EMBL" id="JBHSTZ010000005">
    <property type="protein sequence ID" value="MFC6380164.1"/>
    <property type="molecule type" value="Genomic_DNA"/>
</dbReference>
<proteinExistence type="inferred from homology"/>
<dbReference type="PANTHER" id="PTHR11070">
    <property type="entry name" value="UVRD / RECB / PCRA DNA HELICASE FAMILY MEMBER"/>
    <property type="match status" value="1"/>
</dbReference>